<evidence type="ECO:0000313" key="5">
    <source>
        <dbReference type="EMBL" id="GAG90131.1"/>
    </source>
</evidence>
<keyword evidence="2" id="KW-0378">Hydrolase</keyword>
<feature type="non-terminal residue" evidence="5">
    <location>
        <position position="272"/>
    </location>
</feature>
<gene>
    <name evidence="5" type="ORF">S01H4_49968</name>
</gene>
<organism evidence="5">
    <name type="scientific">marine sediment metagenome</name>
    <dbReference type="NCBI Taxonomy" id="412755"/>
    <lineage>
        <taxon>unclassified sequences</taxon>
        <taxon>metagenomes</taxon>
        <taxon>ecological metagenomes</taxon>
    </lineage>
</organism>
<dbReference type="Gene3D" id="2.40.100.10">
    <property type="entry name" value="Cyclophilin-like"/>
    <property type="match status" value="1"/>
</dbReference>
<evidence type="ECO:0000256" key="1">
    <source>
        <dbReference type="ARBA" id="ARBA00022741"/>
    </source>
</evidence>
<dbReference type="SMART" id="SM00797">
    <property type="entry name" value="AHS2"/>
    <property type="match status" value="1"/>
</dbReference>
<protein>
    <recommendedName>
        <fullName evidence="4">Carboxyltransferase domain-containing protein</fullName>
    </recommendedName>
</protein>
<dbReference type="InterPro" id="IPR052708">
    <property type="entry name" value="PxpC"/>
</dbReference>
<dbReference type="AlphaFoldDB" id="X1D0Y1"/>
<evidence type="ECO:0000256" key="3">
    <source>
        <dbReference type="ARBA" id="ARBA00022840"/>
    </source>
</evidence>
<sequence>MGIPMSGVLDAFAFQAANLLVGNPKNAAAMEITVMGPRLEIAVEADIAVTGAEIGMTLNDQPVEGWKSFSVNPGDILDIQQVRSGCRAYLAISGGIDVPEVMGSRSTYVGGKIGGYHGRILKAGDVIKCAQAKRLARVRETPADMIPSYPSEIVIRAIPGPQDDFFREGLDIIFQSDFMVSTKADRMGYRLQGPKVGLRKGMPKSIISEPTMPGGVQIPADEQPIILMVEQTVGGYTKIVTVISVDLPKVAQATPGDTIRFEAVALETAHAL</sequence>
<evidence type="ECO:0000256" key="2">
    <source>
        <dbReference type="ARBA" id="ARBA00022801"/>
    </source>
</evidence>
<comment type="caution">
    <text evidence="5">The sequence shown here is derived from an EMBL/GenBank/DDBJ whole genome shotgun (WGS) entry which is preliminary data.</text>
</comment>
<accession>X1D0Y1</accession>
<keyword evidence="3" id="KW-0067">ATP-binding</keyword>
<keyword evidence="1" id="KW-0547">Nucleotide-binding</keyword>
<dbReference type="Pfam" id="PF02626">
    <property type="entry name" value="CT_A_B"/>
    <property type="match status" value="1"/>
</dbReference>
<dbReference type="NCBIfam" id="TIGR00724">
    <property type="entry name" value="urea_amlyse_rel"/>
    <property type="match status" value="1"/>
</dbReference>
<dbReference type="InterPro" id="IPR003778">
    <property type="entry name" value="CT_A_B"/>
</dbReference>
<dbReference type="InterPro" id="IPR029000">
    <property type="entry name" value="Cyclophilin-like_dom_sf"/>
</dbReference>
<feature type="domain" description="Carboxyltransferase" evidence="4">
    <location>
        <begin position="1"/>
        <end position="272"/>
    </location>
</feature>
<name>X1D0Y1_9ZZZZ</name>
<dbReference type="SUPFAM" id="SSF50891">
    <property type="entry name" value="Cyclophilin-like"/>
    <property type="match status" value="1"/>
</dbReference>
<dbReference type="GO" id="GO:0016787">
    <property type="term" value="F:hydrolase activity"/>
    <property type="evidence" value="ECO:0007669"/>
    <property type="project" value="UniProtKB-KW"/>
</dbReference>
<evidence type="ECO:0000259" key="4">
    <source>
        <dbReference type="SMART" id="SM00797"/>
    </source>
</evidence>
<dbReference type="EMBL" id="BART01028317">
    <property type="protein sequence ID" value="GAG90131.1"/>
    <property type="molecule type" value="Genomic_DNA"/>
</dbReference>
<dbReference type="PANTHER" id="PTHR43309:SF5">
    <property type="entry name" value="5-OXOPROLINASE SUBUNIT C"/>
    <property type="match status" value="1"/>
</dbReference>
<reference evidence="5" key="1">
    <citation type="journal article" date="2014" name="Front. Microbiol.">
        <title>High frequency of phylogenetically diverse reductive dehalogenase-homologous genes in deep subseafloor sedimentary metagenomes.</title>
        <authorList>
            <person name="Kawai M."/>
            <person name="Futagami T."/>
            <person name="Toyoda A."/>
            <person name="Takaki Y."/>
            <person name="Nishi S."/>
            <person name="Hori S."/>
            <person name="Arai W."/>
            <person name="Tsubouchi T."/>
            <person name="Morono Y."/>
            <person name="Uchiyama I."/>
            <person name="Ito T."/>
            <person name="Fujiyama A."/>
            <person name="Inagaki F."/>
            <person name="Takami H."/>
        </authorList>
    </citation>
    <scope>NUCLEOTIDE SEQUENCE</scope>
    <source>
        <strain evidence="5">Expedition CK06-06</strain>
    </source>
</reference>
<dbReference type="GO" id="GO:0005524">
    <property type="term" value="F:ATP binding"/>
    <property type="evidence" value="ECO:0007669"/>
    <property type="project" value="UniProtKB-KW"/>
</dbReference>
<proteinExistence type="predicted"/>
<dbReference type="PANTHER" id="PTHR43309">
    <property type="entry name" value="5-OXOPROLINASE SUBUNIT C"/>
    <property type="match status" value="1"/>
</dbReference>